<evidence type="ECO:0000256" key="1">
    <source>
        <dbReference type="SAM" id="SignalP"/>
    </source>
</evidence>
<dbReference type="RefSeq" id="WP_141632818.1">
    <property type="nucleotide sequence ID" value="NZ_VIGB01000003.1"/>
</dbReference>
<accession>A0A540VZE6</accession>
<keyword evidence="3" id="KW-1185">Reference proteome</keyword>
<proteinExistence type="predicted"/>
<dbReference type="OrthoDB" id="162678at2"/>
<comment type="caution">
    <text evidence="2">The sequence shown here is derived from an EMBL/GenBank/DDBJ whole genome shotgun (WGS) entry which is preliminary data.</text>
</comment>
<evidence type="ECO:0000313" key="3">
    <source>
        <dbReference type="Proteomes" id="UP000319103"/>
    </source>
</evidence>
<reference evidence="2 3" key="1">
    <citation type="submission" date="2019-06" db="EMBL/GenBank/DDBJ databases">
        <title>Description of Kitasatospora acidophila sp. nov. isolated from pine grove soil, and reclassification of Streptomyces novaecaesareae to Kitasatospora novaeceasareae comb. nov.</title>
        <authorList>
            <person name="Kim M.J."/>
        </authorList>
    </citation>
    <scope>NUCLEOTIDE SEQUENCE [LARGE SCALE GENOMIC DNA]</scope>
    <source>
        <strain evidence="2 3">MMS16-CNU292</strain>
    </source>
</reference>
<evidence type="ECO:0000313" key="2">
    <source>
        <dbReference type="EMBL" id="TQF02113.1"/>
    </source>
</evidence>
<gene>
    <name evidence="2" type="ORF">E6W39_07235</name>
</gene>
<dbReference type="AlphaFoldDB" id="A0A540VZE6"/>
<protein>
    <submittedName>
        <fullName evidence="2">Uncharacterized protein</fullName>
    </submittedName>
</protein>
<dbReference type="EMBL" id="VIGB01000003">
    <property type="protein sequence ID" value="TQF02113.1"/>
    <property type="molecule type" value="Genomic_DNA"/>
</dbReference>
<feature type="chain" id="PRO_5022161652" evidence="1">
    <location>
        <begin position="37"/>
        <end position="307"/>
    </location>
</feature>
<feature type="signal peptide" evidence="1">
    <location>
        <begin position="1"/>
        <end position="36"/>
    </location>
</feature>
<dbReference type="Proteomes" id="UP000319103">
    <property type="component" value="Unassembled WGS sequence"/>
</dbReference>
<sequence length="307" mass="31876">MSTALLRRGAISGVRSAAVAALAFATALGGAVAAHADAPGHKGFVVNVKLSASGVVEAPDEHPGGTVTFRVATDDPNGRQLQIFRPHAGVTIDQVLKDLGNAVSQDPPTAAAGITAVTNEAEALGGALTTPSIPMIVTEDIKPGPIYLLDFTAFLAHPTTPPPVKEIDLCEDAGFHIPHFPHEIVIQKDTPDGPRFQTENVDSAGGAFFVHNAATELHEMQIQPVVPGTTDDQIQAYFNAIASGQTPPPSPFTGLPVGLGAISPNHDAVVHADKLPPGDYALLCFIPDDKTGVPHAFLGMHKVVHLA</sequence>
<organism evidence="2 3">
    <name type="scientific">Kitasatospora acidiphila</name>
    <dbReference type="NCBI Taxonomy" id="2567942"/>
    <lineage>
        <taxon>Bacteria</taxon>
        <taxon>Bacillati</taxon>
        <taxon>Actinomycetota</taxon>
        <taxon>Actinomycetes</taxon>
        <taxon>Kitasatosporales</taxon>
        <taxon>Streptomycetaceae</taxon>
        <taxon>Kitasatospora</taxon>
    </lineage>
</organism>
<name>A0A540VZE6_9ACTN</name>
<keyword evidence="1" id="KW-0732">Signal</keyword>